<evidence type="ECO:0000313" key="3">
    <source>
        <dbReference type="Proteomes" id="UP001175271"/>
    </source>
</evidence>
<protein>
    <recommendedName>
        <fullName evidence="4">7TM GPCR serpentine receptor class x (Srx) domain-containing protein</fullName>
    </recommendedName>
</protein>
<feature type="transmembrane region" description="Helical" evidence="1">
    <location>
        <begin position="167"/>
        <end position="189"/>
    </location>
</feature>
<sequence>MDRDRRLVGLIYTVLSLILTPIYMKIIHILVWNKEFRKLRCYQIMAQIGIIDCVFVLGYAVFGLTLTFKSMFHGFTHVVLQLLEAVWMAKVSLNVVLAINRLTVTFSMWRMPGWLHWIQILYCWLLGLFYFVICLTPHTGIAVNFDFFGWGYDAQKPWTGVMRIVDITYATVAMVLGFIMYLIAALVLFTKRRKYSTNSGSFRIESRICIVAVVLFSSPMMGDFLWNFAFDFLPKTYWTTSIISVFSICNIALAAPTVYLIVNRSLRTIFFKSGILGYKKPKISAINLVPMKTSVASVTRISRKPYAKRFSKVALS</sequence>
<feature type="transmembrane region" description="Helical" evidence="1">
    <location>
        <begin position="241"/>
        <end position="262"/>
    </location>
</feature>
<evidence type="ECO:0000256" key="1">
    <source>
        <dbReference type="SAM" id="Phobius"/>
    </source>
</evidence>
<evidence type="ECO:0008006" key="4">
    <source>
        <dbReference type="Google" id="ProtNLM"/>
    </source>
</evidence>
<keyword evidence="1" id="KW-0812">Transmembrane</keyword>
<accession>A0AA39I2F0</accession>
<organism evidence="2 3">
    <name type="scientific">Steinernema hermaphroditum</name>
    <dbReference type="NCBI Taxonomy" id="289476"/>
    <lineage>
        <taxon>Eukaryota</taxon>
        <taxon>Metazoa</taxon>
        <taxon>Ecdysozoa</taxon>
        <taxon>Nematoda</taxon>
        <taxon>Chromadorea</taxon>
        <taxon>Rhabditida</taxon>
        <taxon>Tylenchina</taxon>
        <taxon>Panagrolaimomorpha</taxon>
        <taxon>Strongyloidoidea</taxon>
        <taxon>Steinernematidae</taxon>
        <taxon>Steinernema</taxon>
    </lineage>
</organism>
<keyword evidence="1" id="KW-0472">Membrane</keyword>
<feature type="transmembrane region" description="Helical" evidence="1">
    <location>
        <begin position="78"/>
        <end position="99"/>
    </location>
</feature>
<dbReference type="InterPro" id="IPR019425">
    <property type="entry name" value="7TM_GPCR_serpentine_rcpt_Srt"/>
</dbReference>
<feature type="transmembrane region" description="Helical" evidence="1">
    <location>
        <begin position="44"/>
        <end position="66"/>
    </location>
</feature>
<dbReference type="EMBL" id="JAUCMV010000002">
    <property type="protein sequence ID" value="KAK0415149.1"/>
    <property type="molecule type" value="Genomic_DNA"/>
</dbReference>
<comment type="caution">
    <text evidence="2">The sequence shown here is derived from an EMBL/GenBank/DDBJ whole genome shotgun (WGS) entry which is preliminary data.</text>
</comment>
<feature type="transmembrane region" description="Helical" evidence="1">
    <location>
        <begin position="209"/>
        <end position="229"/>
    </location>
</feature>
<dbReference type="PANTHER" id="PTHR23021">
    <property type="entry name" value="SERPENTINE RECEPTOR, CLASS T"/>
    <property type="match status" value="1"/>
</dbReference>
<name>A0AA39I2F0_9BILA</name>
<gene>
    <name evidence="2" type="ORF">QR680_011795</name>
</gene>
<reference evidence="2" key="1">
    <citation type="submission" date="2023-06" db="EMBL/GenBank/DDBJ databases">
        <title>Genomic analysis of the entomopathogenic nematode Steinernema hermaphroditum.</title>
        <authorList>
            <person name="Schwarz E.M."/>
            <person name="Heppert J.K."/>
            <person name="Baniya A."/>
            <person name="Schwartz H.T."/>
            <person name="Tan C.-H."/>
            <person name="Antoshechkin I."/>
            <person name="Sternberg P.W."/>
            <person name="Goodrich-Blair H."/>
            <person name="Dillman A.R."/>
        </authorList>
    </citation>
    <scope>NUCLEOTIDE SEQUENCE</scope>
    <source>
        <strain evidence="2">PS9179</strain>
        <tissue evidence="2">Whole animal</tissue>
    </source>
</reference>
<evidence type="ECO:0000313" key="2">
    <source>
        <dbReference type="EMBL" id="KAK0415149.1"/>
    </source>
</evidence>
<dbReference type="AlphaFoldDB" id="A0AA39I2F0"/>
<feature type="transmembrane region" description="Helical" evidence="1">
    <location>
        <begin position="120"/>
        <end position="147"/>
    </location>
</feature>
<feature type="transmembrane region" description="Helical" evidence="1">
    <location>
        <begin position="6"/>
        <end position="32"/>
    </location>
</feature>
<keyword evidence="1" id="KW-1133">Transmembrane helix</keyword>
<dbReference type="Proteomes" id="UP001175271">
    <property type="component" value="Unassembled WGS sequence"/>
</dbReference>
<proteinExistence type="predicted"/>
<keyword evidence="3" id="KW-1185">Reference proteome</keyword>
<dbReference type="SUPFAM" id="SSF81321">
    <property type="entry name" value="Family A G protein-coupled receptor-like"/>
    <property type="match status" value="1"/>
</dbReference>